<proteinExistence type="predicted"/>
<dbReference type="Pfam" id="PF20499">
    <property type="entry name" value="DUF6729"/>
    <property type="match status" value="1"/>
</dbReference>
<gene>
    <name evidence="2" type="ORF">AB1Y20_007296</name>
</gene>
<dbReference type="EMBL" id="JBGBPQ010000017">
    <property type="protein sequence ID" value="KAL1507682.1"/>
    <property type="molecule type" value="Genomic_DNA"/>
</dbReference>
<sequence length="101" mass="11964">MTFDAVRPVPEVFYYRDLFVWLPDVMFSTTTMTRTVLTCPSCSSTCDNKVHGYLKARRVFSFPEDYFVMARRHMCKACYAARLLERAEILREHVQKLKKNK</sequence>
<name>A0AB34IUI4_PRYPA</name>
<evidence type="ECO:0000313" key="2">
    <source>
        <dbReference type="EMBL" id="KAL1507682.1"/>
    </source>
</evidence>
<evidence type="ECO:0000259" key="1">
    <source>
        <dbReference type="Pfam" id="PF20499"/>
    </source>
</evidence>
<dbReference type="Proteomes" id="UP001515480">
    <property type="component" value="Unassembled WGS sequence"/>
</dbReference>
<evidence type="ECO:0000313" key="3">
    <source>
        <dbReference type="Proteomes" id="UP001515480"/>
    </source>
</evidence>
<keyword evidence="3" id="KW-1185">Reference proteome</keyword>
<comment type="caution">
    <text evidence="2">The sequence shown here is derived from an EMBL/GenBank/DDBJ whole genome shotgun (WGS) entry which is preliminary data.</text>
</comment>
<feature type="domain" description="DUF6729" evidence="1">
    <location>
        <begin position="7"/>
        <end position="84"/>
    </location>
</feature>
<organism evidence="2 3">
    <name type="scientific">Prymnesium parvum</name>
    <name type="common">Toxic golden alga</name>
    <dbReference type="NCBI Taxonomy" id="97485"/>
    <lineage>
        <taxon>Eukaryota</taxon>
        <taxon>Haptista</taxon>
        <taxon>Haptophyta</taxon>
        <taxon>Prymnesiophyceae</taxon>
        <taxon>Prymnesiales</taxon>
        <taxon>Prymnesiaceae</taxon>
        <taxon>Prymnesium</taxon>
    </lineage>
</organism>
<dbReference type="InterPro" id="IPR046616">
    <property type="entry name" value="DUF6729"/>
</dbReference>
<dbReference type="AlphaFoldDB" id="A0AB34IUI4"/>
<accession>A0AB34IUI4</accession>
<protein>
    <recommendedName>
        <fullName evidence="1">DUF6729 domain-containing protein</fullName>
    </recommendedName>
</protein>
<reference evidence="2 3" key="1">
    <citation type="journal article" date="2024" name="Science">
        <title>Giant polyketide synthase enzymes in the biosynthesis of giant marine polyether toxins.</title>
        <authorList>
            <person name="Fallon T.R."/>
            <person name="Shende V.V."/>
            <person name="Wierzbicki I.H."/>
            <person name="Pendleton A.L."/>
            <person name="Watervoot N.F."/>
            <person name="Auber R.P."/>
            <person name="Gonzalez D.J."/>
            <person name="Wisecaver J.H."/>
            <person name="Moore B.S."/>
        </authorList>
    </citation>
    <scope>NUCLEOTIDE SEQUENCE [LARGE SCALE GENOMIC DNA]</scope>
    <source>
        <strain evidence="2 3">12B1</strain>
    </source>
</reference>